<feature type="non-terminal residue" evidence="1">
    <location>
        <position position="1"/>
    </location>
</feature>
<evidence type="ECO:0000313" key="1">
    <source>
        <dbReference type="EMBL" id="RWQ95252.1"/>
    </source>
</evidence>
<dbReference type="GeneID" id="39597278"/>
<protein>
    <recommendedName>
        <fullName evidence="3">Aminoglycoside phosphotransferase domain-containing protein</fullName>
    </recommendedName>
</protein>
<gene>
    <name evidence="1" type="ORF">C8Q69DRAFT_403513</name>
</gene>
<dbReference type="EMBL" id="RCNU01000006">
    <property type="protein sequence ID" value="RWQ95252.1"/>
    <property type="molecule type" value="Genomic_DNA"/>
</dbReference>
<dbReference type="AlphaFoldDB" id="A0A443HTV7"/>
<dbReference type="RefSeq" id="XP_028484897.1">
    <property type="nucleotide sequence ID" value="XM_028628001.1"/>
</dbReference>
<proteinExistence type="predicted"/>
<dbReference type="STRING" id="264951.A0A443HTV7"/>
<evidence type="ECO:0000313" key="2">
    <source>
        <dbReference type="Proteomes" id="UP000283841"/>
    </source>
</evidence>
<dbReference type="VEuPathDB" id="FungiDB:C8Q69DRAFT_403513"/>
<dbReference type="Proteomes" id="UP000283841">
    <property type="component" value="Unassembled WGS sequence"/>
</dbReference>
<accession>A0A443HTV7</accession>
<keyword evidence="2" id="KW-1185">Reference proteome</keyword>
<reference evidence="1 2" key="1">
    <citation type="journal article" date="2018" name="Front. Microbiol.">
        <title>Genomic and genetic insights into a cosmopolitan fungus, Paecilomyces variotii (Eurotiales).</title>
        <authorList>
            <person name="Urquhart A.S."/>
            <person name="Mondo S.J."/>
            <person name="Makela M.R."/>
            <person name="Hane J.K."/>
            <person name="Wiebenga A."/>
            <person name="He G."/>
            <person name="Mihaltcheva S."/>
            <person name="Pangilinan J."/>
            <person name="Lipzen A."/>
            <person name="Barry K."/>
            <person name="de Vries R.P."/>
            <person name="Grigoriev I.V."/>
            <person name="Idnurm A."/>
        </authorList>
    </citation>
    <scope>NUCLEOTIDE SEQUENCE [LARGE SCALE GENOMIC DNA]</scope>
    <source>
        <strain evidence="1 2">CBS 101075</strain>
    </source>
</reference>
<name>A0A443HTV7_BYSSP</name>
<organism evidence="1 2">
    <name type="scientific">Byssochlamys spectabilis</name>
    <name type="common">Paecilomyces variotii</name>
    <dbReference type="NCBI Taxonomy" id="264951"/>
    <lineage>
        <taxon>Eukaryota</taxon>
        <taxon>Fungi</taxon>
        <taxon>Dikarya</taxon>
        <taxon>Ascomycota</taxon>
        <taxon>Pezizomycotina</taxon>
        <taxon>Eurotiomycetes</taxon>
        <taxon>Eurotiomycetidae</taxon>
        <taxon>Eurotiales</taxon>
        <taxon>Thermoascaceae</taxon>
        <taxon>Paecilomyces</taxon>
    </lineage>
</organism>
<comment type="caution">
    <text evidence="1">The sequence shown here is derived from an EMBL/GenBank/DDBJ whole genome shotgun (WGS) entry which is preliminary data.</text>
</comment>
<sequence length="56" mass="6768">VTGILDWEYAGWYPDYWEYAQILSPVFWGDWSIWIDRTTPQRWDLSGINAARKILF</sequence>
<evidence type="ECO:0008006" key="3">
    <source>
        <dbReference type="Google" id="ProtNLM"/>
    </source>
</evidence>